<dbReference type="Pfam" id="PF07859">
    <property type="entry name" value="Abhydrolase_3"/>
    <property type="match status" value="1"/>
</dbReference>
<evidence type="ECO:0000256" key="1">
    <source>
        <dbReference type="ARBA" id="ARBA00010515"/>
    </source>
</evidence>
<evidence type="ECO:0000313" key="5">
    <source>
        <dbReference type="Proteomes" id="UP000825935"/>
    </source>
</evidence>
<comment type="caution">
    <text evidence="4">The sequence shown here is derived from an EMBL/GenBank/DDBJ whole genome shotgun (WGS) entry which is preliminary data.</text>
</comment>
<dbReference type="InterPro" id="IPR050466">
    <property type="entry name" value="Carboxylest/Gibb_receptor"/>
</dbReference>
<evidence type="ECO:0000256" key="2">
    <source>
        <dbReference type="ARBA" id="ARBA00022801"/>
    </source>
</evidence>
<dbReference type="InterPro" id="IPR013094">
    <property type="entry name" value="AB_hydrolase_3"/>
</dbReference>
<dbReference type="EMBL" id="CM035437">
    <property type="protein sequence ID" value="KAH7287756.1"/>
    <property type="molecule type" value="Genomic_DNA"/>
</dbReference>
<evidence type="ECO:0000259" key="3">
    <source>
        <dbReference type="Pfam" id="PF07859"/>
    </source>
</evidence>
<reference evidence="4" key="1">
    <citation type="submission" date="2021-08" db="EMBL/GenBank/DDBJ databases">
        <title>WGS assembly of Ceratopteris richardii.</title>
        <authorList>
            <person name="Marchant D.B."/>
            <person name="Chen G."/>
            <person name="Jenkins J."/>
            <person name="Shu S."/>
            <person name="Leebens-Mack J."/>
            <person name="Grimwood J."/>
            <person name="Schmutz J."/>
            <person name="Soltis P."/>
            <person name="Soltis D."/>
            <person name="Chen Z.-H."/>
        </authorList>
    </citation>
    <scope>NUCLEOTIDE SEQUENCE</scope>
    <source>
        <strain evidence="4">Whitten #5841</strain>
        <tissue evidence="4">Leaf</tissue>
    </source>
</reference>
<dbReference type="InterPro" id="IPR002168">
    <property type="entry name" value="Lipase_GDXG_HIS_AS"/>
</dbReference>
<keyword evidence="5" id="KW-1185">Reference proteome</keyword>
<dbReference type="SUPFAM" id="SSF53474">
    <property type="entry name" value="alpha/beta-Hydrolases"/>
    <property type="match status" value="1"/>
</dbReference>
<sequence length="502" mass="54932">MPSVSVKLYSVVFKALLKHKLSSHSPSADGKDGSGLGTLRLSNKVPANASFVDGVATKDLNIDASLTLRIFLPESVLPQELITPGNTGLFGCIQKEAQGGDNRPDKDRRSSCGGDKRLQYAESRRNSWGGERVKQLLSKKECARLDICQSFHGEGNQLIEEVDDKLFAKSQCAGSFRVAHDTNACRGNYRGYLPDIAADNNKRLPIIVQFHGGGFVAGSKDSTGNDYFCRRMAKICDAIVVAVGYRLAPEHKYPAAFDDGFNALAWIAKQANLAECNKSVGISLQGKISDEVFLPKKSDRELISAFGGSSIAEPWISAHGDPSRCVLLGVSSGGNIADFVARKAVQAGRLLDPIKIVAQVLMYPFFIGSLPTQSEVKLANSYFYDRATCILAWKLLFPEGKFSLDHPVANPLVPGREPPLKHMPPTLTVVGELDWMKDRAIAYSEALRRASLDAPVLEYKDAVHEFATLDFLVKSRQAEACAEDVTIWIKKYVSQKGHEFSY</sequence>
<dbReference type="GO" id="GO:0016787">
    <property type="term" value="F:hydrolase activity"/>
    <property type="evidence" value="ECO:0007669"/>
    <property type="project" value="UniProtKB-KW"/>
</dbReference>
<gene>
    <name evidence="4" type="ORF">KP509_32G072500</name>
</gene>
<dbReference type="PANTHER" id="PTHR23024:SF211">
    <property type="entry name" value="B1065G12.16 PROTEIN"/>
    <property type="match status" value="1"/>
</dbReference>
<evidence type="ECO:0000313" key="4">
    <source>
        <dbReference type="EMBL" id="KAH7287755.1"/>
    </source>
</evidence>
<organism evidence="4 5">
    <name type="scientific">Ceratopteris richardii</name>
    <name type="common">Triangle waterfern</name>
    <dbReference type="NCBI Taxonomy" id="49495"/>
    <lineage>
        <taxon>Eukaryota</taxon>
        <taxon>Viridiplantae</taxon>
        <taxon>Streptophyta</taxon>
        <taxon>Embryophyta</taxon>
        <taxon>Tracheophyta</taxon>
        <taxon>Polypodiopsida</taxon>
        <taxon>Polypodiidae</taxon>
        <taxon>Polypodiales</taxon>
        <taxon>Pteridineae</taxon>
        <taxon>Pteridaceae</taxon>
        <taxon>Parkerioideae</taxon>
        <taxon>Ceratopteris</taxon>
    </lineage>
</organism>
<dbReference type="PROSITE" id="PS01173">
    <property type="entry name" value="LIPASE_GDXG_HIS"/>
    <property type="match status" value="1"/>
</dbReference>
<dbReference type="OrthoDB" id="408631at2759"/>
<accession>A0A8T2QWE6</accession>
<proteinExistence type="inferred from homology"/>
<keyword evidence="2" id="KW-0378">Hydrolase</keyword>
<dbReference type="Gene3D" id="3.40.50.1820">
    <property type="entry name" value="alpha/beta hydrolase"/>
    <property type="match status" value="1"/>
</dbReference>
<name>A0A8T2QWE6_CERRI</name>
<dbReference type="InterPro" id="IPR029058">
    <property type="entry name" value="AB_hydrolase_fold"/>
</dbReference>
<dbReference type="Proteomes" id="UP000825935">
    <property type="component" value="Chromosome 32"/>
</dbReference>
<dbReference type="OMA" id="NDCVAND"/>
<comment type="similarity">
    <text evidence="1">Belongs to the 'GDXG' lipolytic enzyme family.</text>
</comment>
<dbReference type="AlphaFoldDB" id="A0A8T2QWE6"/>
<dbReference type="EMBL" id="CM035437">
    <property type="protein sequence ID" value="KAH7287755.1"/>
    <property type="molecule type" value="Genomic_DNA"/>
</dbReference>
<dbReference type="PANTHER" id="PTHR23024">
    <property type="entry name" value="ARYLACETAMIDE DEACETYLASE"/>
    <property type="match status" value="1"/>
</dbReference>
<feature type="domain" description="Alpha/beta hydrolase fold-3" evidence="3">
    <location>
        <begin position="207"/>
        <end position="467"/>
    </location>
</feature>
<protein>
    <recommendedName>
        <fullName evidence="3">Alpha/beta hydrolase fold-3 domain-containing protein</fullName>
    </recommendedName>
</protein>